<comment type="subcellular location">
    <subcellularLocation>
        <location evidence="19 20">Cytoplasm</location>
    </subcellularLocation>
</comment>
<evidence type="ECO:0000256" key="8">
    <source>
        <dbReference type="ARBA" id="ARBA00022960"/>
    </source>
</evidence>
<keyword evidence="25" id="KW-1185">Reference proteome</keyword>
<dbReference type="InterPro" id="IPR000713">
    <property type="entry name" value="Mur_ligase_N"/>
</dbReference>
<feature type="domain" description="Mur ligase central" evidence="23">
    <location>
        <begin position="122"/>
        <end position="329"/>
    </location>
</feature>
<reference evidence="24 25" key="1">
    <citation type="journal article" date="2012" name="J. Bacteriol.">
        <title>Genome Sequence of the Pattern-Forming Social Bacterium Paenibacillus dendritiformis C454 Chiral Morphotype.</title>
        <authorList>
            <person name="Sirota-Madi A."/>
            <person name="Olender T."/>
            <person name="Helman Y."/>
            <person name="Brainis I."/>
            <person name="Finkelshtein A."/>
            <person name="Roth D."/>
            <person name="Hagai E."/>
            <person name="Leshkowitz D."/>
            <person name="Brodsky L."/>
            <person name="Galatenko V."/>
            <person name="Nikolaev V."/>
            <person name="Gutnick D.L."/>
            <person name="Lancet D."/>
            <person name="Ben-Jacob E."/>
        </authorList>
    </citation>
    <scope>NUCLEOTIDE SEQUENCE [LARGE SCALE GENOMIC DNA]</scope>
    <source>
        <strain evidence="24 25">C454</strain>
    </source>
</reference>
<dbReference type="NCBIfam" id="TIGR01085">
    <property type="entry name" value="murE"/>
    <property type="match status" value="1"/>
</dbReference>
<dbReference type="InterPro" id="IPR005761">
    <property type="entry name" value="UDP-N-AcMur-Glu-dNH2Pim_ligase"/>
</dbReference>
<dbReference type="NCBIfam" id="NF001124">
    <property type="entry name" value="PRK00139.1-2"/>
    <property type="match status" value="1"/>
</dbReference>
<dbReference type="GO" id="GO:0008765">
    <property type="term" value="F:UDP-N-acetylmuramoylalanyl-D-glutamate-2,6-diaminopimelate ligase activity"/>
    <property type="evidence" value="ECO:0007669"/>
    <property type="project" value="UniProtKB-UniRule"/>
</dbReference>
<feature type="modified residue" description="N6-carboxylysine" evidence="19">
    <location>
        <position position="233"/>
    </location>
</feature>
<dbReference type="GO" id="GO:0051301">
    <property type="term" value="P:cell division"/>
    <property type="evidence" value="ECO:0007669"/>
    <property type="project" value="UniProtKB-KW"/>
</dbReference>
<comment type="similarity">
    <text evidence="2 19">Belongs to the MurCDEF family. MurE subfamily.</text>
</comment>
<evidence type="ECO:0000256" key="3">
    <source>
        <dbReference type="ARBA" id="ARBA00022490"/>
    </source>
</evidence>
<dbReference type="GO" id="GO:0004326">
    <property type="term" value="F:tetrahydrofolylpolyglutamate synthase activity"/>
    <property type="evidence" value="ECO:0007669"/>
    <property type="project" value="InterPro"/>
</dbReference>
<feature type="binding site" evidence="19">
    <location>
        <position position="201"/>
    </location>
    <ligand>
        <name>UDP-N-acetyl-alpha-D-muramoyl-L-alanyl-D-glutamate</name>
        <dbReference type="ChEBI" id="CHEBI:83900"/>
    </ligand>
</feature>
<evidence type="ECO:0000256" key="10">
    <source>
        <dbReference type="ARBA" id="ARBA00023306"/>
    </source>
</evidence>
<dbReference type="HAMAP" id="MF_00208">
    <property type="entry name" value="MurE"/>
    <property type="match status" value="1"/>
</dbReference>
<dbReference type="EMBL" id="AHKH01000035">
    <property type="protein sequence ID" value="EHQ61561.1"/>
    <property type="molecule type" value="Genomic_DNA"/>
</dbReference>
<keyword evidence="10 19" id="KW-0131">Cell cycle</keyword>
<keyword evidence="8 19" id="KW-0133">Cell shape</keyword>
<dbReference type="Proteomes" id="UP000003900">
    <property type="component" value="Unassembled WGS sequence"/>
</dbReference>
<comment type="function">
    <text evidence="13 19">Catalyzes the addition of meso-diaminopimelic acid to the nucleotide precursor UDP-N-acetylmuramoyl-L-alanyl-D-glutamate (UMAG) in the biosynthesis of bacterial cell-wall peptidoglycan.</text>
</comment>
<organism evidence="24 25">
    <name type="scientific">Paenibacillus dendritiformis C454</name>
    <dbReference type="NCBI Taxonomy" id="1131935"/>
    <lineage>
        <taxon>Bacteria</taxon>
        <taxon>Bacillati</taxon>
        <taxon>Bacillota</taxon>
        <taxon>Bacilli</taxon>
        <taxon>Bacillales</taxon>
        <taxon>Paenibacillaceae</taxon>
        <taxon>Paenibacillus</taxon>
    </lineage>
</organism>
<dbReference type="GO" id="GO:0000287">
    <property type="term" value="F:magnesium ion binding"/>
    <property type="evidence" value="ECO:0007669"/>
    <property type="project" value="UniProtKB-UniRule"/>
</dbReference>
<dbReference type="Gene3D" id="3.40.1190.10">
    <property type="entry name" value="Mur-like, catalytic domain"/>
    <property type="match status" value="1"/>
</dbReference>
<dbReference type="PANTHER" id="PTHR23135">
    <property type="entry name" value="MUR LIGASE FAMILY MEMBER"/>
    <property type="match status" value="1"/>
</dbReference>
<dbReference type="FunFam" id="3.90.190.20:FF:000006">
    <property type="entry name" value="UDP-N-acetylmuramoyl-L-alanyl-D-glutamate--2,6-diaminopimelate ligase"/>
    <property type="match status" value="1"/>
</dbReference>
<comment type="pathway">
    <text evidence="1 19 20">Cell wall biogenesis; peptidoglycan biosynthesis.</text>
</comment>
<evidence type="ECO:0000256" key="19">
    <source>
        <dbReference type="HAMAP-Rule" id="MF_00208"/>
    </source>
</evidence>
<keyword evidence="3 19" id="KW-0963">Cytoplasm</keyword>
<dbReference type="GO" id="GO:0008360">
    <property type="term" value="P:regulation of cell shape"/>
    <property type="evidence" value="ECO:0007669"/>
    <property type="project" value="UniProtKB-KW"/>
</dbReference>
<evidence type="ECO:0000259" key="21">
    <source>
        <dbReference type="Pfam" id="PF01225"/>
    </source>
</evidence>
<dbReference type="AlphaFoldDB" id="H3SHC6"/>
<accession>H3SHC6</accession>
<evidence type="ECO:0000256" key="7">
    <source>
        <dbReference type="ARBA" id="ARBA00022840"/>
    </source>
</evidence>
<dbReference type="InterPro" id="IPR013221">
    <property type="entry name" value="Mur_ligase_cen"/>
</dbReference>
<evidence type="ECO:0000313" key="25">
    <source>
        <dbReference type="Proteomes" id="UP000003900"/>
    </source>
</evidence>
<dbReference type="InterPro" id="IPR036565">
    <property type="entry name" value="Mur-like_cat_sf"/>
</dbReference>
<dbReference type="Pfam" id="PF08245">
    <property type="entry name" value="Mur_ligase_M"/>
    <property type="match status" value="1"/>
</dbReference>
<comment type="caution">
    <text evidence="24">The sequence shown here is derived from an EMBL/GenBank/DDBJ whole genome shotgun (WGS) entry which is preliminary data.</text>
</comment>
<evidence type="ECO:0000256" key="5">
    <source>
        <dbReference type="ARBA" id="ARBA00022618"/>
    </source>
</evidence>
<dbReference type="Gene3D" id="3.90.190.20">
    <property type="entry name" value="Mur ligase, C-terminal domain"/>
    <property type="match status" value="1"/>
</dbReference>
<dbReference type="Gene3D" id="3.40.1390.10">
    <property type="entry name" value="MurE/MurF, N-terminal domain"/>
    <property type="match status" value="1"/>
</dbReference>
<dbReference type="GO" id="GO:0005524">
    <property type="term" value="F:ATP binding"/>
    <property type="evidence" value="ECO:0007669"/>
    <property type="project" value="UniProtKB-UniRule"/>
</dbReference>
<evidence type="ECO:0000256" key="17">
    <source>
        <dbReference type="ARBA" id="ARBA00076158"/>
    </source>
</evidence>
<dbReference type="SUPFAM" id="SSF53623">
    <property type="entry name" value="MurD-like peptide ligases, catalytic domain"/>
    <property type="match status" value="1"/>
</dbReference>
<feature type="binding site" evidence="19">
    <location>
        <position position="480"/>
    </location>
    <ligand>
        <name>meso-2,6-diaminopimelate</name>
        <dbReference type="ChEBI" id="CHEBI:57791"/>
    </ligand>
</feature>
<comment type="caution">
    <text evidence="19">Lacks conserved residue(s) required for the propagation of feature annotation.</text>
</comment>
<evidence type="ECO:0000259" key="22">
    <source>
        <dbReference type="Pfam" id="PF02875"/>
    </source>
</evidence>
<keyword evidence="6 19" id="KW-0547">Nucleotide-binding</keyword>
<dbReference type="GO" id="GO:0005737">
    <property type="term" value="C:cytoplasm"/>
    <property type="evidence" value="ECO:0007669"/>
    <property type="project" value="UniProtKB-SubCell"/>
</dbReference>
<sequence length="515" mass="56298">MDVNIAAAKGERGLKLRELVDLLTMAQVRGELDVEITGISIHSQQVESGELFVCIPGTPGLQKDRHLFINEAIAAGAAALIVERDVTANVPVIQVPSARYALAILAAHLYGYPSRELHLIGVTGTNGKTTTSHMIDKILAHAGYRTGLMGNIGTKIGRELLHTDINTQPPHRLQANLRKMKDLSTDYCVMEVTSQGLHMGRVLGCDYRIAVLTNVTQDHLDYHGTMENYMAAKGLLFSGLGNSFSPDRARRKFAILNADDDASAYFRDLTSAQVITYGIHKAADVRAAEIQLTSRGTTFMVHSFAGTMAMELKLVGMFNVYNALAAISTALAERIPLDVNRQGLADLTSVPGRMEVIDEGQEFLVLADYAHTPDGLDKALAALREFAEGKIITVFGCGGDRDRTKRPLMGQLAAKYSDVVIITSDNPRSEDPVRILKDIERGLHEHGACEAAYVLIEDRRQAIVRAIEMAGPGDIVLIAGKGHETYQLINDCALHFDDREEAREAIRQKMMAGRQ</sequence>
<keyword evidence="19" id="KW-0460">Magnesium</keyword>
<evidence type="ECO:0000256" key="18">
    <source>
        <dbReference type="ARBA" id="ARBA00081560"/>
    </source>
</evidence>
<gene>
    <name evidence="19" type="primary">murE</name>
    <name evidence="24" type="ORF">PDENDC454_14697</name>
</gene>
<keyword evidence="7 19" id="KW-0067">ATP-binding</keyword>
<feature type="binding site" evidence="19">
    <location>
        <begin position="124"/>
        <end position="130"/>
    </location>
    <ligand>
        <name>ATP</name>
        <dbReference type="ChEBI" id="CHEBI:30616"/>
    </ligand>
</feature>
<dbReference type="EC" id="6.3.2.13" evidence="14 19"/>
<feature type="binding site" evidence="19">
    <location>
        <position position="401"/>
    </location>
    <ligand>
        <name>meso-2,6-diaminopimelate</name>
        <dbReference type="ChEBI" id="CHEBI:57791"/>
    </ligand>
</feature>
<dbReference type="GO" id="GO:0071555">
    <property type="term" value="P:cell wall organization"/>
    <property type="evidence" value="ECO:0007669"/>
    <property type="project" value="UniProtKB-KW"/>
</dbReference>
<dbReference type="Pfam" id="PF02875">
    <property type="entry name" value="Mur_ligase_C"/>
    <property type="match status" value="1"/>
</dbReference>
<feature type="short sequence motif" description="Meso-diaminopimelate recognition motif" evidence="19">
    <location>
        <begin position="425"/>
        <end position="428"/>
    </location>
</feature>
<feature type="binding site" evidence="19">
    <location>
        <begin position="425"/>
        <end position="428"/>
    </location>
    <ligand>
        <name>meso-2,6-diaminopimelate</name>
        <dbReference type="ChEBI" id="CHEBI:57791"/>
    </ligand>
</feature>
<feature type="binding site" evidence="19">
    <location>
        <position position="484"/>
    </location>
    <ligand>
        <name>meso-2,6-diaminopimelate</name>
        <dbReference type="ChEBI" id="CHEBI:57791"/>
    </ligand>
</feature>
<feature type="binding site" evidence="19">
    <location>
        <position position="193"/>
    </location>
    <ligand>
        <name>UDP-N-acetyl-alpha-D-muramoyl-L-alanyl-D-glutamate</name>
        <dbReference type="ChEBI" id="CHEBI:83900"/>
    </ligand>
</feature>
<dbReference type="PATRIC" id="fig|1131935.3.peg.3051"/>
<evidence type="ECO:0000256" key="16">
    <source>
        <dbReference type="ARBA" id="ARBA00075482"/>
    </source>
</evidence>
<evidence type="ECO:0000313" key="24">
    <source>
        <dbReference type="EMBL" id="EHQ61561.1"/>
    </source>
</evidence>
<feature type="binding site" evidence="19">
    <location>
        <position position="43"/>
    </location>
    <ligand>
        <name>UDP-N-acetyl-alpha-D-muramoyl-L-alanyl-D-glutamate</name>
        <dbReference type="ChEBI" id="CHEBI:83900"/>
    </ligand>
</feature>
<dbReference type="PANTHER" id="PTHR23135:SF4">
    <property type="entry name" value="UDP-N-ACETYLMURAMOYL-L-ALANYL-D-GLUTAMATE--2,6-DIAMINOPIMELATE LIGASE MURE HOMOLOG, CHLOROPLASTIC"/>
    <property type="match status" value="1"/>
</dbReference>
<dbReference type="GO" id="GO:0009252">
    <property type="term" value="P:peptidoglycan biosynthetic process"/>
    <property type="evidence" value="ECO:0007669"/>
    <property type="project" value="UniProtKB-UniRule"/>
</dbReference>
<keyword evidence="4 19" id="KW-0436">Ligase</keyword>
<dbReference type="NCBIfam" id="NF001126">
    <property type="entry name" value="PRK00139.1-4"/>
    <property type="match status" value="1"/>
</dbReference>
<evidence type="ECO:0000256" key="20">
    <source>
        <dbReference type="RuleBase" id="RU004135"/>
    </source>
</evidence>
<dbReference type="InterPro" id="IPR035911">
    <property type="entry name" value="MurE/MurF_N"/>
</dbReference>
<feature type="domain" description="Mur ligase N-terminal catalytic" evidence="21">
    <location>
        <begin position="35"/>
        <end position="109"/>
    </location>
</feature>
<dbReference type="STRING" id="1131935.PDENDC454_14697"/>
<proteinExistence type="inferred from homology"/>
<dbReference type="InterPro" id="IPR036615">
    <property type="entry name" value="Mur_ligase_C_dom_sf"/>
</dbReference>
<dbReference type="UniPathway" id="UPA00219"/>
<evidence type="ECO:0000256" key="4">
    <source>
        <dbReference type="ARBA" id="ARBA00022598"/>
    </source>
</evidence>
<dbReference type="PROSITE" id="PS01011">
    <property type="entry name" value="FOLYLPOLYGLU_SYNT_1"/>
    <property type="match status" value="1"/>
</dbReference>
<evidence type="ECO:0000256" key="2">
    <source>
        <dbReference type="ARBA" id="ARBA00005898"/>
    </source>
</evidence>
<evidence type="ECO:0000256" key="1">
    <source>
        <dbReference type="ARBA" id="ARBA00004752"/>
    </source>
</evidence>
<comment type="catalytic activity">
    <reaction evidence="12 19">
        <text>UDP-N-acetyl-alpha-D-muramoyl-L-alanyl-D-glutamate + meso-2,6-diaminopimelate + ATP = UDP-N-acetyl-alpha-D-muramoyl-L-alanyl-gamma-D-glutamyl-meso-2,6-diaminopimelate + ADP + phosphate + H(+)</text>
        <dbReference type="Rhea" id="RHEA:23676"/>
        <dbReference type="ChEBI" id="CHEBI:15378"/>
        <dbReference type="ChEBI" id="CHEBI:30616"/>
        <dbReference type="ChEBI" id="CHEBI:43474"/>
        <dbReference type="ChEBI" id="CHEBI:57791"/>
        <dbReference type="ChEBI" id="CHEBI:83900"/>
        <dbReference type="ChEBI" id="CHEBI:83905"/>
        <dbReference type="ChEBI" id="CHEBI:456216"/>
        <dbReference type="EC" id="6.3.2.13"/>
    </reaction>
</comment>
<evidence type="ECO:0000259" key="23">
    <source>
        <dbReference type="Pfam" id="PF08245"/>
    </source>
</evidence>
<evidence type="ECO:0000256" key="12">
    <source>
        <dbReference type="ARBA" id="ARBA00050251"/>
    </source>
</evidence>
<comment type="cofactor">
    <cofactor evidence="19">
        <name>Mg(2+)</name>
        <dbReference type="ChEBI" id="CHEBI:18420"/>
    </cofactor>
</comment>
<dbReference type="RefSeq" id="WP_006677436.1">
    <property type="nucleotide sequence ID" value="NZ_AHKH01000035.1"/>
</dbReference>
<dbReference type="SUPFAM" id="SSF63418">
    <property type="entry name" value="MurE/MurF N-terminal domain"/>
    <property type="match status" value="1"/>
</dbReference>
<dbReference type="InterPro" id="IPR018109">
    <property type="entry name" value="Folylpolyglutamate_synth_CS"/>
</dbReference>
<keyword evidence="5 19" id="KW-0132">Cell division</keyword>
<dbReference type="InterPro" id="IPR004101">
    <property type="entry name" value="Mur_ligase_C"/>
</dbReference>
<keyword evidence="11 19" id="KW-0961">Cell wall biogenesis/degradation</keyword>
<dbReference type="Pfam" id="PF01225">
    <property type="entry name" value="Mur_ligase"/>
    <property type="match status" value="1"/>
</dbReference>
<evidence type="ECO:0000256" key="11">
    <source>
        <dbReference type="ARBA" id="ARBA00023316"/>
    </source>
</evidence>
<evidence type="ECO:0000256" key="9">
    <source>
        <dbReference type="ARBA" id="ARBA00022984"/>
    </source>
</evidence>
<name>H3SHC6_9BACL</name>
<dbReference type="SUPFAM" id="SSF53244">
    <property type="entry name" value="MurD-like peptide ligases, peptide-binding domain"/>
    <property type="match status" value="1"/>
</dbReference>
<comment type="PTM">
    <text evidence="19">Carboxylation is probably crucial for Mg(2+) binding and, consequently, for the gamma-phosphate positioning of ATP.</text>
</comment>
<protein>
    <recommendedName>
        <fullName evidence="15 19">UDP-N-acetylmuramoyl-L-alanyl-D-glutamate--2,6-diaminopimelate ligase</fullName>
        <ecNumber evidence="14 19">6.3.2.13</ecNumber>
    </recommendedName>
    <alternativeName>
        <fullName evidence="16 19">Meso-A2pm-adding enzyme</fullName>
    </alternativeName>
    <alternativeName>
        <fullName evidence="17 19">Meso-diaminopimelate-adding enzyme</fullName>
    </alternativeName>
    <alternativeName>
        <fullName evidence="18 19">UDP-MurNAc-L-Ala-D-Glu:meso-diaminopimelate ligase</fullName>
    </alternativeName>
    <alternativeName>
        <fullName evidence="19">UDP-MurNAc-tripeptide synthetase</fullName>
    </alternativeName>
    <alternativeName>
        <fullName evidence="19">UDP-N-acetylmuramyl-tripeptide synthetase</fullName>
    </alternativeName>
</protein>
<evidence type="ECO:0000256" key="13">
    <source>
        <dbReference type="ARBA" id="ARBA00056782"/>
    </source>
</evidence>
<feature type="domain" description="Mur ligase C-terminal" evidence="22">
    <location>
        <begin position="352"/>
        <end position="482"/>
    </location>
</feature>
<evidence type="ECO:0000256" key="14">
    <source>
        <dbReference type="ARBA" id="ARBA00066633"/>
    </source>
</evidence>
<keyword evidence="9 19" id="KW-0573">Peptidoglycan synthesis</keyword>
<evidence type="ECO:0000256" key="15">
    <source>
        <dbReference type="ARBA" id="ARBA00072883"/>
    </source>
</evidence>
<evidence type="ECO:0000256" key="6">
    <source>
        <dbReference type="ARBA" id="ARBA00022741"/>
    </source>
</evidence>